<reference evidence="3" key="1">
    <citation type="submission" date="2019-04" db="EMBL/GenBank/DDBJ databases">
        <authorList>
            <person name="Melise S."/>
            <person name="Noan J."/>
            <person name="Okalmin O."/>
        </authorList>
    </citation>
    <scope>NUCLEOTIDE SEQUENCE</scope>
    <source>
        <strain evidence="3">FN9</strain>
    </source>
</reference>
<reference evidence="2" key="2">
    <citation type="submission" date="2021-03" db="EMBL/GenBank/DDBJ databases">
        <authorList>
            <person name="Alouane T."/>
            <person name="Langin T."/>
            <person name="Bonhomme L."/>
        </authorList>
    </citation>
    <scope>NUCLEOTIDE SEQUENCE</scope>
    <source>
        <strain evidence="2">MDC_Fg202</strain>
    </source>
</reference>
<evidence type="ECO:0000313" key="3">
    <source>
        <dbReference type="EMBL" id="VIO62085.1"/>
    </source>
</evidence>
<sequence length="161" mass="17022">MVQLNIISGYLSLFVLGVSTGPCHPSVTTTALAISEIATATTDLTTTVQTQTIASIATTVSVPKVKPACNIQSPQTGANGGTFQVYCDRDITGTIAVADYKVIPFSECLDYCDETPSCQGVHYIMTMTNICIPYALIGTVGGTFVDKEDVILAIRFIPTDS</sequence>
<evidence type="ECO:0000313" key="2">
    <source>
        <dbReference type="EMBL" id="CAG2000615.1"/>
    </source>
</evidence>
<dbReference type="AlphaFoldDB" id="A0A2H3GIR3"/>
<evidence type="ECO:0008006" key="5">
    <source>
        <dbReference type="Google" id="ProtNLM"/>
    </source>
</evidence>
<organism evidence="2 4">
    <name type="scientific">Gibberella zeae</name>
    <name type="common">Wheat head blight fungus</name>
    <name type="synonym">Fusarium graminearum</name>
    <dbReference type="NCBI Taxonomy" id="5518"/>
    <lineage>
        <taxon>Eukaryota</taxon>
        <taxon>Fungi</taxon>
        <taxon>Dikarya</taxon>
        <taxon>Ascomycota</taxon>
        <taxon>Pezizomycotina</taxon>
        <taxon>Sordariomycetes</taxon>
        <taxon>Hypocreomycetidae</taxon>
        <taxon>Hypocreales</taxon>
        <taxon>Nectriaceae</taxon>
        <taxon>Fusarium</taxon>
    </lineage>
</organism>
<keyword evidence="1" id="KW-0732">Signal</keyword>
<gene>
    <name evidence="3" type="ORF">FUG_LOCUS467873</name>
    <name evidence="2" type="ORF">MDCFG202_LOCUS462656</name>
</gene>
<name>A0A2H3GIR3_GIBZA</name>
<protein>
    <recommendedName>
        <fullName evidence="5">Apple domain-containing protein</fullName>
    </recommendedName>
</protein>
<evidence type="ECO:0000313" key="4">
    <source>
        <dbReference type="Proteomes" id="UP000746612"/>
    </source>
</evidence>
<evidence type="ECO:0000256" key="1">
    <source>
        <dbReference type="SAM" id="SignalP"/>
    </source>
</evidence>
<dbReference type="EMBL" id="CAAKMV010000158">
    <property type="protein sequence ID" value="VIO62085.1"/>
    <property type="molecule type" value="Genomic_DNA"/>
</dbReference>
<proteinExistence type="predicted"/>
<feature type="chain" id="PRO_5041164563" description="Apple domain-containing protein" evidence="1">
    <location>
        <begin position="21"/>
        <end position="161"/>
    </location>
</feature>
<dbReference type="Proteomes" id="UP000746612">
    <property type="component" value="Unassembled WGS sequence"/>
</dbReference>
<accession>A0A2H3GIR3</accession>
<dbReference type="EMBL" id="CAJPIJ010000165">
    <property type="protein sequence ID" value="CAG2000615.1"/>
    <property type="molecule type" value="Genomic_DNA"/>
</dbReference>
<feature type="signal peptide" evidence="1">
    <location>
        <begin position="1"/>
        <end position="20"/>
    </location>
</feature>